<protein>
    <submittedName>
        <fullName evidence="1">Uncharacterized protein</fullName>
    </submittedName>
</protein>
<sequence>MVVQKPLQYRRNRKRIGEPDQGFYLAKFRNLHCSAELAKTICAMDCRGYFLQKNVPCVRANHAHTGVNSRGIVMQRAVSYHNPVHIGDAVSQAGLIIARHTHPVPNPLALHHAFPLKSPFLRVKSARLRVDSRKNTPMKFRLRQVRVDSARLSFRPRDSPILRI</sequence>
<dbReference type="EMBL" id="VSSQ01106043">
    <property type="protein sequence ID" value="MPN45850.1"/>
    <property type="molecule type" value="Genomic_DNA"/>
</dbReference>
<reference evidence="1" key="1">
    <citation type="submission" date="2019-08" db="EMBL/GenBank/DDBJ databases">
        <authorList>
            <person name="Kucharzyk K."/>
            <person name="Murdoch R.W."/>
            <person name="Higgins S."/>
            <person name="Loffler F."/>
        </authorList>
    </citation>
    <scope>NUCLEOTIDE SEQUENCE</scope>
</reference>
<organism evidence="1">
    <name type="scientific">bioreactor metagenome</name>
    <dbReference type="NCBI Taxonomy" id="1076179"/>
    <lineage>
        <taxon>unclassified sequences</taxon>
        <taxon>metagenomes</taxon>
        <taxon>ecological metagenomes</taxon>
    </lineage>
</organism>
<gene>
    <name evidence="1" type="ORF">SDC9_193425</name>
</gene>
<name>A0A645I404_9ZZZZ</name>
<dbReference type="AlphaFoldDB" id="A0A645I404"/>
<comment type="caution">
    <text evidence="1">The sequence shown here is derived from an EMBL/GenBank/DDBJ whole genome shotgun (WGS) entry which is preliminary data.</text>
</comment>
<evidence type="ECO:0000313" key="1">
    <source>
        <dbReference type="EMBL" id="MPN45850.1"/>
    </source>
</evidence>
<accession>A0A645I404</accession>
<proteinExistence type="predicted"/>